<reference evidence="1 2" key="1">
    <citation type="submission" date="2023-03" db="EMBL/GenBank/DDBJ databases">
        <authorList>
            <person name="Kaur S."/>
            <person name="Espinosa-Saiz D."/>
            <person name="Velazquez E."/>
            <person name="Menendez E."/>
            <person name="diCenzo G.C."/>
        </authorList>
    </citation>
    <scope>NUCLEOTIDE SEQUENCE [LARGE SCALE GENOMIC DNA]</scope>
    <source>
        <strain evidence="1 2">LMG 24692</strain>
    </source>
</reference>
<dbReference type="Proteomes" id="UP001229355">
    <property type="component" value="Chromosome 1"/>
</dbReference>
<keyword evidence="2" id="KW-1185">Reference proteome</keyword>
<gene>
    <name evidence="1" type="ORF">PZN02_003554</name>
</gene>
<protein>
    <submittedName>
        <fullName evidence="1">Uncharacterized protein</fullName>
    </submittedName>
</protein>
<dbReference type="EMBL" id="CP120373">
    <property type="protein sequence ID" value="WEX87187.1"/>
    <property type="molecule type" value="Genomic_DNA"/>
</dbReference>
<sequence length="247" mass="27877">MEFSYTEAERQALAEAVPDPDWIDELGDWERLVQFAHHDEFRADKATYISRELERLGRECLNEEAAFRRAEEYADEIRVIARAARNLRKRLARSTPYGTDFARAFLGRGLLIDDKGDYIPNLYRDEVFLGLLGEVISNEEAVAEHIAALHANDVFAGRHHPAFARFVDAAIIFWQLWTNKPAGASHQVGPAARFLCAAVNPLLAFAEQRGLLLRRGGHLTEGVAGRLIEEVRRLDPPLNDDGTKTDQ</sequence>
<evidence type="ECO:0000313" key="1">
    <source>
        <dbReference type="EMBL" id="WEX87187.1"/>
    </source>
</evidence>
<proteinExistence type="predicted"/>
<name>A0ABY8DA46_9HYPH</name>
<dbReference type="RefSeq" id="WP_280659245.1">
    <property type="nucleotide sequence ID" value="NZ_CP120373.1"/>
</dbReference>
<organism evidence="1 2">
    <name type="scientific">Sinorhizobium garamanticum</name>
    <dbReference type="NCBI Taxonomy" id="680247"/>
    <lineage>
        <taxon>Bacteria</taxon>
        <taxon>Pseudomonadati</taxon>
        <taxon>Pseudomonadota</taxon>
        <taxon>Alphaproteobacteria</taxon>
        <taxon>Hyphomicrobiales</taxon>
        <taxon>Rhizobiaceae</taxon>
        <taxon>Sinorhizobium/Ensifer group</taxon>
        <taxon>Sinorhizobium</taxon>
    </lineage>
</organism>
<accession>A0ABY8DA46</accession>
<evidence type="ECO:0000313" key="2">
    <source>
        <dbReference type="Proteomes" id="UP001229355"/>
    </source>
</evidence>